<dbReference type="EMBL" id="AP018042">
    <property type="protein sequence ID" value="BAX80200.1"/>
    <property type="molecule type" value="Genomic_DNA"/>
</dbReference>
<keyword evidence="2" id="KW-1185">Reference proteome</keyword>
<dbReference type="OrthoDB" id="1467310at2"/>
<dbReference type="KEGG" id="mbas:ALGA_1828"/>
<protein>
    <recommendedName>
        <fullName evidence="3">Toxin-antitoxin system YwqK family antitoxin</fullName>
    </recommendedName>
</protein>
<organism evidence="1 2">
    <name type="scientific">Labilibaculum antarcticum</name>
    <dbReference type="NCBI Taxonomy" id="1717717"/>
    <lineage>
        <taxon>Bacteria</taxon>
        <taxon>Pseudomonadati</taxon>
        <taxon>Bacteroidota</taxon>
        <taxon>Bacteroidia</taxon>
        <taxon>Marinilabiliales</taxon>
        <taxon>Marinifilaceae</taxon>
        <taxon>Labilibaculum</taxon>
    </lineage>
</organism>
<dbReference type="SUPFAM" id="SSF82185">
    <property type="entry name" value="Histone H3 K4-specific methyltransferase SET7/9 N-terminal domain"/>
    <property type="match status" value="1"/>
</dbReference>
<evidence type="ECO:0008006" key="3">
    <source>
        <dbReference type="Google" id="ProtNLM"/>
    </source>
</evidence>
<dbReference type="InterPro" id="IPR011652">
    <property type="entry name" value="MORN_2"/>
</dbReference>
<proteinExistence type="predicted"/>
<reference evidence="1 2" key="1">
    <citation type="journal article" date="2018" name="Mar. Genomics">
        <title>Complete genome sequence of Marinifilaceae bacterium strain SPP2, isolated from the Antarctic marine sediment.</title>
        <authorList>
            <person name="Watanabe M."/>
            <person name="Kojima H."/>
            <person name="Fukui M."/>
        </authorList>
    </citation>
    <scope>NUCLEOTIDE SEQUENCE [LARGE SCALE GENOMIC DNA]</scope>
    <source>
        <strain evidence="1 2">SPP2</strain>
    </source>
</reference>
<evidence type="ECO:0000313" key="2">
    <source>
        <dbReference type="Proteomes" id="UP000218267"/>
    </source>
</evidence>
<reference evidence="2" key="2">
    <citation type="journal article" date="2020" name="Antonie Van Leeuwenhoek">
        <title>Labilibaculum antarcticum sp. nov., a novel facultative anaerobic, psychrotorelant bacterium isolated from marine sediment of Antarctica.</title>
        <authorList>
            <person name="Watanabe M."/>
            <person name="Kojima H."/>
            <person name="Fukui M."/>
        </authorList>
    </citation>
    <scope>NUCLEOTIDE SEQUENCE [LARGE SCALE GENOMIC DNA]</scope>
    <source>
        <strain evidence="2">SPP2</strain>
    </source>
</reference>
<dbReference type="Pfam" id="PF07661">
    <property type="entry name" value="MORN_2"/>
    <property type="match status" value="3"/>
</dbReference>
<dbReference type="Proteomes" id="UP000218267">
    <property type="component" value="Chromosome"/>
</dbReference>
<dbReference type="AlphaFoldDB" id="A0A1Y1CIV2"/>
<accession>A0A1Y1CIV2</accession>
<gene>
    <name evidence="1" type="ORF">ALGA_1828</name>
</gene>
<sequence>MSRKLTIVLGILFCLITNHSISQVIKEVEGLYYNTSGDLYTGTYTEFYDSGNKRIEMNLFEGKRNGKITLFFENEKIQEVRSYDSGLMDGTWITWNDNSVKIAEAAYKRNKKHGKWYIWDDNGVKRYEMEYKEGEKVGTWYIWDEDGNLLKERKF</sequence>
<dbReference type="RefSeq" id="WP_145957606.1">
    <property type="nucleotide sequence ID" value="NZ_AP018042.1"/>
</dbReference>
<dbReference type="Gene3D" id="2.20.110.10">
    <property type="entry name" value="Histone H3 K4-specific methyltransferase SET7/9 N-terminal domain"/>
    <property type="match status" value="2"/>
</dbReference>
<evidence type="ECO:0000313" key="1">
    <source>
        <dbReference type="EMBL" id="BAX80200.1"/>
    </source>
</evidence>
<name>A0A1Y1CIV2_9BACT</name>